<dbReference type="Gene3D" id="1.10.20.120">
    <property type="match status" value="1"/>
</dbReference>
<dbReference type="InterPro" id="IPR041195">
    <property type="entry name" value="Rnh202_N"/>
</dbReference>
<dbReference type="EMBL" id="JAGFBR010000018">
    <property type="protein sequence ID" value="KAH0449985.1"/>
    <property type="molecule type" value="Genomic_DNA"/>
</dbReference>
<accession>A0AAV7FKL7</accession>
<proteinExistence type="predicted"/>
<dbReference type="Gene3D" id="2.20.25.530">
    <property type="match status" value="1"/>
</dbReference>
<dbReference type="GO" id="GO:0005654">
    <property type="term" value="C:nucleoplasm"/>
    <property type="evidence" value="ECO:0007669"/>
    <property type="project" value="TreeGrafter"/>
</dbReference>
<dbReference type="AlphaFoldDB" id="A0AAV7FKL7"/>
<protein>
    <recommendedName>
        <fullName evidence="2">Rnh202 triple barrel domain-containing protein</fullName>
    </recommendedName>
</protein>
<dbReference type="PANTHER" id="PTHR13383:SF11">
    <property type="entry name" value="RIBONUCLEASE H2 SUBUNIT B"/>
    <property type="match status" value="1"/>
</dbReference>
<evidence type="ECO:0000259" key="2">
    <source>
        <dbReference type="Pfam" id="PF17745"/>
    </source>
</evidence>
<comment type="caution">
    <text evidence="3">The sequence shown here is derived from an EMBL/GenBank/DDBJ whole genome shotgun (WGS) entry which is preliminary data.</text>
</comment>
<organism evidence="3 4">
    <name type="scientific">Dendrobium chrysotoxum</name>
    <name type="common">Orchid</name>
    <dbReference type="NCBI Taxonomy" id="161865"/>
    <lineage>
        <taxon>Eukaryota</taxon>
        <taxon>Viridiplantae</taxon>
        <taxon>Streptophyta</taxon>
        <taxon>Embryophyta</taxon>
        <taxon>Tracheophyta</taxon>
        <taxon>Spermatophyta</taxon>
        <taxon>Magnoliopsida</taxon>
        <taxon>Liliopsida</taxon>
        <taxon>Asparagales</taxon>
        <taxon>Orchidaceae</taxon>
        <taxon>Epidendroideae</taxon>
        <taxon>Malaxideae</taxon>
        <taxon>Dendrobiinae</taxon>
        <taxon>Dendrobium</taxon>
    </lineage>
</organism>
<dbReference type="Pfam" id="PF17745">
    <property type="entry name" value="Ydr279_N"/>
    <property type="match status" value="1"/>
</dbReference>
<evidence type="ECO:0000313" key="3">
    <source>
        <dbReference type="EMBL" id="KAH0449985.1"/>
    </source>
</evidence>
<dbReference type="GO" id="GO:0006401">
    <property type="term" value="P:RNA catabolic process"/>
    <property type="evidence" value="ECO:0007669"/>
    <property type="project" value="TreeGrafter"/>
</dbReference>
<dbReference type="Proteomes" id="UP000775213">
    <property type="component" value="Unassembled WGS sequence"/>
</dbReference>
<keyword evidence="4" id="KW-1185">Reference proteome</keyword>
<evidence type="ECO:0000313" key="4">
    <source>
        <dbReference type="Proteomes" id="UP000775213"/>
    </source>
</evidence>
<evidence type="ECO:0000256" key="1">
    <source>
        <dbReference type="SAM" id="Coils"/>
    </source>
</evidence>
<feature type="coiled-coil region" evidence="1">
    <location>
        <begin position="290"/>
        <end position="317"/>
    </location>
</feature>
<gene>
    <name evidence="3" type="ORF">IEQ34_020677</name>
</gene>
<dbReference type="InterPro" id="IPR040456">
    <property type="entry name" value="RNase_H2_suB"/>
</dbReference>
<name>A0AAV7FKL7_DENCH</name>
<feature type="domain" description="Rnh202 triple barrel" evidence="2">
    <location>
        <begin position="170"/>
        <end position="213"/>
    </location>
</feature>
<dbReference type="GO" id="GO:0032299">
    <property type="term" value="C:ribonuclease H2 complex"/>
    <property type="evidence" value="ECO:0007669"/>
    <property type="project" value="InterPro"/>
</dbReference>
<sequence length="349" mass="39384">MKGGNPRLSAQSSLRCLSALVGMAWCDGMKEPRLMICPMEVSQDGNRSENRSGEGCILSLIHPKSVLCLDKATLFDMYLRFIVMAHQIGIRAFFGTYATKKVVALESKMEQIKSNVEVFVHGRKGKEIEYEEVDEESFFHQESPPGALIKGGSGFPYEGTTRRKFFGGGNSTWYMLKDGLLQEFHWFKQSYGSWFLGDYVCEDGSLYISTPVDPIFILLPIFCNARLKKGKEQGVFRQIDEILFNNDYPSYQRLVSLAEQSMQLVCEVKDFLSPTKIRVSMAAKKVDVLEERLEGEIGQLKTEISNLHAQLSDVKCQISAIHKKMDGNFFSLGEMLKKLLESQSKTASL</sequence>
<keyword evidence="1" id="KW-0175">Coiled coil</keyword>
<dbReference type="PANTHER" id="PTHR13383">
    <property type="entry name" value="RIBONUCLEASE H2 SUBUNIT B"/>
    <property type="match status" value="1"/>
</dbReference>
<reference evidence="3 4" key="1">
    <citation type="journal article" date="2021" name="Hortic Res">
        <title>Chromosome-scale assembly of the Dendrobium chrysotoxum genome enhances the understanding of orchid evolution.</title>
        <authorList>
            <person name="Zhang Y."/>
            <person name="Zhang G.Q."/>
            <person name="Zhang D."/>
            <person name="Liu X.D."/>
            <person name="Xu X.Y."/>
            <person name="Sun W.H."/>
            <person name="Yu X."/>
            <person name="Zhu X."/>
            <person name="Wang Z.W."/>
            <person name="Zhao X."/>
            <person name="Zhong W.Y."/>
            <person name="Chen H."/>
            <person name="Yin W.L."/>
            <person name="Huang T."/>
            <person name="Niu S.C."/>
            <person name="Liu Z.J."/>
        </authorList>
    </citation>
    <scope>NUCLEOTIDE SEQUENCE [LARGE SCALE GENOMIC DNA]</scope>
    <source>
        <strain evidence="3">Lindl</strain>
    </source>
</reference>